<accession>A0A502CGS7</accession>
<feature type="transmembrane region" description="Helical" evidence="8">
    <location>
        <begin position="134"/>
        <end position="150"/>
    </location>
</feature>
<dbReference type="Pfam" id="PF09721">
    <property type="entry name" value="Exosortase_EpsH"/>
    <property type="match status" value="1"/>
</dbReference>
<dbReference type="GO" id="GO:0005886">
    <property type="term" value="C:plasma membrane"/>
    <property type="evidence" value="ECO:0007669"/>
    <property type="project" value="UniProtKB-SubCell"/>
</dbReference>
<dbReference type="NCBIfam" id="TIGR04178">
    <property type="entry name" value="exo_archaeo"/>
    <property type="match status" value="1"/>
</dbReference>
<keyword evidence="6 8" id="KW-1133">Transmembrane helix</keyword>
<dbReference type="InterPro" id="IPR014263">
    <property type="entry name" value="Methanolan_biosynth_EpsI"/>
</dbReference>
<evidence type="ECO:0000313" key="11">
    <source>
        <dbReference type="Proteomes" id="UP000318413"/>
    </source>
</evidence>
<dbReference type="NCBIfam" id="TIGR02914">
    <property type="entry name" value="EpsI_fam"/>
    <property type="match status" value="1"/>
</dbReference>
<evidence type="ECO:0000256" key="1">
    <source>
        <dbReference type="ARBA" id="ARBA00004651"/>
    </source>
</evidence>
<keyword evidence="4 8" id="KW-0812">Transmembrane</keyword>
<comment type="subcellular location">
    <subcellularLocation>
        <location evidence="1">Cell membrane</location>
        <topology evidence="1">Multi-pass membrane protein</topology>
    </subcellularLocation>
</comment>
<feature type="transmembrane region" description="Helical" evidence="8">
    <location>
        <begin position="81"/>
        <end position="99"/>
    </location>
</feature>
<evidence type="ECO:0000256" key="8">
    <source>
        <dbReference type="SAM" id="Phobius"/>
    </source>
</evidence>
<feature type="transmembrane region" description="Helical" evidence="8">
    <location>
        <begin position="221"/>
        <end position="241"/>
    </location>
</feature>
<dbReference type="GO" id="GO:0008233">
    <property type="term" value="F:peptidase activity"/>
    <property type="evidence" value="ECO:0007669"/>
    <property type="project" value="UniProtKB-KW"/>
</dbReference>
<dbReference type="Pfam" id="PF11984">
    <property type="entry name" value="DUF3485"/>
    <property type="match status" value="1"/>
</dbReference>
<feature type="transmembrane region" description="Helical" evidence="8">
    <location>
        <begin position="303"/>
        <end position="323"/>
    </location>
</feature>
<dbReference type="InterPro" id="IPR013426">
    <property type="entry name" value="EpsH-like"/>
</dbReference>
<keyword evidence="11" id="KW-1185">Reference proteome</keyword>
<gene>
    <name evidence="10" type="primary">xrtA</name>
    <name evidence="10" type="ORF">EAH84_09370</name>
</gene>
<keyword evidence="7 8" id="KW-0472">Membrane</keyword>
<dbReference type="RefSeq" id="WP_140871137.1">
    <property type="nucleotide sequence ID" value="NZ_RCZK01000006.1"/>
</dbReference>
<dbReference type="EC" id="3.4.22.-" evidence="10"/>
<feature type="transmembrane region" description="Helical" evidence="8">
    <location>
        <begin position="111"/>
        <end position="128"/>
    </location>
</feature>
<name>A0A502CGS7_9SPHN</name>
<dbReference type="InterPro" id="IPR019127">
    <property type="entry name" value="Exosortase"/>
</dbReference>
<feature type="transmembrane region" description="Helical" evidence="8">
    <location>
        <begin position="157"/>
        <end position="175"/>
    </location>
</feature>
<keyword evidence="3" id="KW-0645">Protease</keyword>
<keyword evidence="2" id="KW-1003">Cell membrane</keyword>
<dbReference type="NCBIfam" id="TIGR02602">
    <property type="entry name" value="8TM_EpsH"/>
    <property type="match status" value="1"/>
</dbReference>
<dbReference type="NCBIfam" id="TIGR03109">
    <property type="entry name" value="exosort_XrtA"/>
    <property type="match status" value="1"/>
</dbReference>
<feature type="transmembrane region" description="Helical" evidence="8">
    <location>
        <begin position="261"/>
        <end position="282"/>
    </location>
</feature>
<protein>
    <submittedName>
        <fullName evidence="10">Exosortase A</fullName>
        <ecNumber evidence="10">3.4.22.-</ecNumber>
    </submittedName>
</protein>
<reference evidence="10 11" key="1">
    <citation type="journal article" date="2019" name="Environ. Microbiol.">
        <title>Species interactions and distinct microbial communities in high Arctic permafrost affected cryosols are associated with the CH4 and CO2 gas fluxes.</title>
        <authorList>
            <person name="Altshuler I."/>
            <person name="Hamel J."/>
            <person name="Turney S."/>
            <person name="Magnuson E."/>
            <person name="Levesque R."/>
            <person name="Greer C."/>
            <person name="Whyte L.G."/>
        </authorList>
    </citation>
    <scope>NUCLEOTIDE SEQUENCE [LARGE SCALE GENOMIC DNA]</scope>
    <source>
        <strain evidence="10 11">S5.1</strain>
    </source>
</reference>
<feature type="transmembrane region" description="Helical" evidence="8">
    <location>
        <begin position="49"/>
        <end position="69"/>
    </location>
</feature>
<dbReference type="AlphaFoldDB" id="A0A502CGS7"/>
<dbReference type="InterPro" id="IPR017540">
    <property type="entry name" value="Exosortase-1"/>
</dbReference>
<feature type="transmembrane region" description="Helical" evidence="8">
    <location>
        <begin position="195"/>
        <end position="214"/>
    </location>
</feature>
<feature type="transmembrane region" description="Helical" evidence="8">
    <location>
        <begin position="18"/>
        <end position="37"/>
    </location>
</feature>
<feature type="domain" description="Methanolan biosynthesis EpsI" evidence="9">
    <location>
        <begin position="313"/>
        <end position="497"/>
    </location>
</feature>
<evidence type="ECO:0000256" key="4">
    <source>
        <dbReference type="ARBA" id="ARBA00022692"/>
    </source>
</evidence>
<evidence type="ECO:0000313" key="10">
    <source>
        <dbReference type="EMBL" id="TPG12367.1"/>
    </source>
</evidence>
<evidence type="ECO:0000256" key="7">
    <source>
        <dbReference type="ARBA" id="ARBA00023136"/>
    </source>
</evidence>
<keyword evidence="5 10" id="KW-0378">Hydrolase</keyword>
<sequence length="509" mass="54144">MTAVADTSSAKDADTGSLWSRHATALAIAAAGILLLFHTDIVRMVGVWWTASTYGHCFLIAPIVGWLVWQRRGELAQLAPTGWWPGLALVAVGGLGWLMGDAGSVAFARQLGVVMMLQGAVVTILGPIVARGLLFPLLYALFLVPFGEWLEAPLQRVTVAIIMPLLDLVGIPATSNGVLIHAGRYYFEVAEACSGTKFVVAMFAFGVLVCNLCFVSWRRRAVFMAVALVVPILANGVRAFATIWVADITNVEAATGFDHIVYGWVFFGLVMAGVLALGWRWFDKPANAAAFDPARIERRGSHRLALVPAALLTVAVAASFPLWSAAIGERTTPLPAQIALPDIAGWHRVPLSVGARWMPVYPGADHYLFGRYAGGDAAIDVAVAVYGSQREGKKIVGYGIGALGADDRWLRVADLPALAGGSVIRIAAPGPVERVVATWYRIGDTTTADPRQVKIATMAAHLLGGDGRAVALHVSAEVGPGDDPQVAIRRFLAAAGPPDRLIARIVDQR</sequence>
<evidence type="ECO:0000256" key="6">
    <source>
        <dbReference type="ARBA" id="ARBA00022989"/>
    </source>
</evidence>
<dbReference type="InterPro" id="IPR026392">
    <property type="entry name" value="Exo/Archaeosortase_dom"/>
</dbReference>
<dbReference type="GO" id="GO:0006508">
    <property type="term" value="P:proteolysis"/>
    <property type="evidence" value="ECO:0007669"/>
    <property type="project" value="UniProtKB-KW"/>
</dbReference>
<dbReference type="OrthoDB" id="9797363at2"/>
<evidence type="ECO:0000256" key="3">
    <source>
        <dbReference type="ARBA" id="ARBA00022670"/>
    </source>
</evidence>
<comment type="caution">
    <text evidence="10">The sequence shown here is derived from an EMBL/GenBank/DDBJ whole genome shotgun (WGS) entry which is preliminary data.</text>
</comment>
<evidence type="ECO:0000256" key="5">
    <source>
        <dbReference type="ARBA" id="ARBA00022801"/>
    </source>
</evidence>
<evidence type="ECO:0000256" key="2">
    <source>
        <dbReference type="ARBA" id="ARBA00022475"/>
    </source>
</evidence>
<dbReference type="EMBL" id="RCZK01000006">
    <property type="protein sequence ID" value="TPG12367.1"/>
    <property type="molecule type" value="Genomic_DNA"/>
</dbReference>
<organism evidence="10 11">
    <name type="scientific">Sphingomonas oligophenolica</name>
    <dbReference type="NCBI Taxonomy" id="301154"/>
    <lineage>
        <taxon>Bacteria</taxon>
        <taxon>Pseudomonadati</taxon>
        <taxon>Pseudomonadota</taxon>
        <taxon>Alphaproteobacteria</taxon>
        <taxon>Sphingomonadales</taxon>
        <taxon>Sphingomonadaceae</taxon>
        <taxon>Sphingomonas</taxon>
    </lineage>
</organism>
<proteinExistence type="predicted"/>
<evidence type="ECO:0000259" key="9">
    <source>
        <dbReference type="Pfam" id="PF11984"/>
    </source>
</evidence>
<dbReference type="Proteomes" id="UP000318413">
    <property type="component" value="Unassembled WGS sequence"/>
</dbReference>